<evidence type="ECO:0000313" key="2">
    <source>
        <dbReference type="EMBL" id="VFQ84694.1"/>
    </source>
</evidence>
<dbReference type="Proteomes" id="UP000595140">
    <property type="component" value="Unassembled WGS sequence"/>
</dbReference>
<dbReference type="AlphaFoldDB" id="A0A484M8F8"/>
<sequence>MNHTERMLLQFWIDLDGYNLKSTFLLRFTQATPEGSSPDIARVVAGGWTRIFAGKPAGASPRIRRCNLRFLSRFKSKGSITVPSFSSEQRKQGRRQFIPPSPPQLQQRSGNGGVGIRRKKLLCCSRSGLYSSSGPTSFQK</sequence>
<evidence type="ECO:0000256" key="1">
    <source>
        <dbReference type="SAM" id="MobiDB-lite"/>
    </source>
</evidence>
<proteinExistence type="predicted"/>
<protein>
    <submittedName>
        <fullName evidence="2">Uncharacterized protein</fullName>
    </submittedName>
</protein>
<organism evidence="2 3">
    <name type="scientific">Cuscuta campestris</name>
    <dbReference type="NCBI Taxonomy" id="132261"/>
    <lineage>
        <taxon>Eukaryota</taxon>
        <taxon>Viridiplantae</taxon>
        <taxon>Streptophyta</taxon>
        <taxon>Embryophyta</taxon>
        <taxon>Tracheophyta</taxon>
        <taxon>Spermatophyta</taxon>
        <taxon>Magnoliopsida</taxon>
        <taxon>eudicotyledons</taxon>
        <taxon>Gunneridae</taxon>
        <taxon>Pentapetalae</taxon>
        <taxon>asterids</taxon>
        <taxon>lamiids</taxon>
        <taxon>Solanales</taxon>
        <taxon>Convolvulaceae</taxon>
        <taxon>Cuscuteae</taxon>
        <taxon>Cuscuta</taxon>
        <taxon>Cuscuta subgen. Grammica</taxon>
        <taxon>Cuscuta sect. Cleistogrammica</taxon>
    </lineage>
</organism>
<name>A0A484M8F8_9ASTE</name>
<accession>A0A484M8F8</accession>
<gene>
    <name evidence="2" type="ORF">CCAM_LOCUS26470</name>
</gene>
<feature type="region of interest" description="Disordered" evidence="1">
    <location>
        <begin position="81"/>
        <end position="114"/>
    </location>
</feature>
<keyword evidence="3" id="KW-1185">Reference proteome</keyword>
<reference evidence="2 3" key="1">
    <citation type="submission" date="2018-04" db="EMBL/GenBank/DDBJ databases">
        <authorList>
            <person name="Vogel A."/>
        </authorList>
    </citation>
    <scope>NUCLEOTIDE SEQUENCE [LARGE SCALE GENOMIC DNA]</scope>
</reference>
<dbReference type="EMBL" id="OOIL02002808">
    <property type="protein sequence ID" value="VFQ84694.1"/>
    <property type="molecule type" value="Genomic_DNA"/>
</dbReference>
<evidence type="ECO:0000313" key="3">
    <source>
        <dbReference type="Proteomes" id="UP000595140"/>
    </source>
</evidence>